<organism evidence="2 3">
    <name type="scientific">Rotaria magnacalcarata</name>
    <dbReference type="NCBI Taxonomy" id="392030"/>
    <lineage>
        <taxon>Eukaryota</taxon>
        <taxon>Metazoa</taxon>
        <taxon>Spiralia</taxon>
        <taxon>Gnathifera</taxon>
        <taxon>Rotifera</taxon>
        <taxon>Eurotatoria</taxon>
        <taxon>Bdelloidea</taxon>
        <taxon>Philodinida</taxon>
        <taxon>Philodinidae</taxon>
        <taxon>Rotaria</taxon>
    </lineage>
</organism>
<reference evidence="2" key="1">
    <citation type="submission" date="2021-02" db="EMBL/GenBank/DDBJ databases">
        <authorList>
            <person name="Nowell W R."/>
        </authorList>
    </citation>
    <scope>NUCLEOTIDE SEQUENCE</scope>
</reference>
<accession>A0A8S3JDD1</accession>
<protein>
    <submittedName>
        <fullName evidence="2">Uncharacterized protein</fullName>
    </submittedName>
</protein>
<feature type="non-terminal residue" evidence="2">
    <location>
        <position position="77"/>
    </location>
</feature>
<evidence type="ECO:0000313" key="3">
    <source>
        <dbReference type="Proteomes" id="UP000681720"/>
    </source>
</evidence>
<feature type="non-terminal residue" evidence="2">
    <location>
        <position position="1"/>
    </location>
</feature>
<dbReference type="Proteomes" id="UP000681967">
    <property type="component" value="Unassembled WGS sequence"/>
</dbReference>
<proteinExistence type="predicted"/>
<dbReference type="EMBL" id="CAJOBH010253143">
    <property type="protein sequence ID" value="CAF5143053.1"/>
    <property type="molecule type" value="Genomic_DNA"/>
</dbReference>
<dbReference type="AlphaFoldDB" id="A0A8S3JDD1"/>
<evidence type="ECO:0000313" key="1">
    <source>
        <dbReference type="EMBL" id="CAF5143053.1"/>
    </source>
</evidence>
<dbReference type="Proteomes" id="UP000681720">
    <property type="component" value="Unassembled WGS sequence"/>
</dbReference>
<evidence type="ECO:0000313" key="2">
    <source>
        <dbReference type="EMBL" id="CAF5214671.1"/>
    </source>
</evidence>
<sequence>HFSTIQQLTKELGHLPFRIDVSSLPSTPVQKQQQSMGSEPQKFHLPSATTINNAYIEDYLMQQCQLRQNVQHSSMFN</sequence>
<comment type="caution">
    <text evidence="2">The sequence shown here is derived from an EMBL/GenBank/DDBJ whole genome shotgun (WGS) entry which is preliminary data.</text>
</comment>
<gene>
    <name evidence="1" type="ORF">BYL167_LOCUS70586</name>
    <name evidence="2" type="ORF">GIL414_LOCUS81042</name>
</gene>
<dbReference type="EMBL" id="CAJOBJ010356401">
    <property type="protein sequence ID" value="CAF5214671.1"/>
    <property type="molecule type" value="Genomic_DNA"/>
</dbReference>
<name>A0A8S3JDD1_9BILA</name>